<reference evidence="2 3" key="1">
    <citation type="submission" date="2014-05" db="EMBL/GenBank/DDBJ databases">
        <title>Draft genome sequence of Amycolatopsis rifamycinica DSM 46095.</title>
        <authorList>
            <person name="Lal R."/>
            <person name="Saxena A."/>
            <person name="Kumari R."/>
            <person name="Mukherjee U."/>
            <person name="Singh P."/>
            <person name="Sangwan N."/>
            <person name="Mahato N.K."/>
        </authorList>
    </citation>
    <scope>NUCLEOTIDE SEQUENCE [LARGE SCALE GENOMIC DNA]</scope>
    <source>
        <strain evidence="2 3">DSM 46095</strain>
    </source>
</reference>
<dbReference type="RefSeq" id="WP_043787246.1">
    <property type="nucleotide sequence ID" value="NZ_JMQI01000068.1"/>
</dbReference>
<feature type="region of interest" description="Disordered" evidence="1">
    <location>
        <begin position="1"/>
        <end position="27"/>
    </location>
</feature>
<accession>A0A066U1D5</accession>
<evidence type="ECO:0000313" key="2">
    <source>
        <dbReference type="EMBL" id="KDN17939.1"/>
    </source>
</evidence>
<dbReference type="AlphaFoldDB" id="A0A066U1D5"/>
<sequence>MPPSDRATADAHAEAARQAIEQGRTSADPISLATAEALLAIFHQLKHMDDHSVASDQVSTLIGAIDTLTYKLSDH</sequence>
<proteinExistence type="predicted"/>
<name>A0A066U1D5_9PSEU</name>
<dbReference type="OrthoDB" id="10003196at2"/>
<evidence type="ECO:0000256" key="1">
    <source>
        <dbReference type="SAM" id="MobiDB-lite"/>
    </source>
</evidence>
<gene>
    <name evidence="2" type="ORF">DV20_34535</name>
</gene>
<dbReference type="EMBL" id="JMQI01000068">
    <property type="protein sequence ID" value="KDN17939.1"/>
    <property type="molecule type" value="Genomic_DNA"/>
</dbReference>
<protein>
    <submittedName>
        <fullName evidence="2">Uncharacterized protein</fullName>
    </submittedName>
</protein>
<comment type="caution">
    <text evidence="2">The sequence shown here is derived from an EMBL/GenBank/DDBJ whole genome shotgun (WGS) entry which is preliminary data.</text>
</comment>
<evidence type="ECO:0000313" key="3">
    <source>
        <dbReference type="Proteomes" id="UP000027345"/>
    </source>
</evidence>
<organism evidence="2 3">
    <name type="scientific">Amycolatopsis rifamycinica</name>
    <dbReference type="NCBI Taxonomy" id="287986"/>
    <lineage>
        <taxon>Bacteria</taxon>
        <taxon>Bacillati</taxon>
        <taxon>Actinomycetota</taxon>
        <taxon>Actinomycetes</taxon>
        <taxon>Pseudonocardiales</taxon>
        <taxon>Pseudonocardiaceae</taxon>
        <taxon>Amycolatopsis</taxon>
    </lineage>
</organism>
<dbReference type="Proteomes" id="UP000027345">
    <property type="component" value="Unassembled WGS sequence"/>
</dbReference>
<keyword evidence="3" id="KW-1185">Reference proteome</keyword>